<dbReference type="InterPro" id="IPR008964">
    <property type="entry name" value="Invasin/intimin_cell_adhesion"/>
</dbReference>
<dbReference type="Gene3D" id="2.60.40.1080">
    <property type="match status" value="5"/>
</dbReference>
<dbReference type="SMART" id="SM00635">
    <property type="entry name" value="BID_2"/>
    <property type="match status" value="4"/>
</dbReference>
<evidence type="ECO:0000313" key="3">
    <source>
        <dbReference type="Proteomes" id="UP000197092"/>
    </source>
</evidence>
<dbReference type="PROSITE" id="PS51257">
    <property type="entry name" value="PROKAR_LIPOPROTEIN"/>
    <property type="match status" value="1"/>
</dbReference>
<organism evidence="2 3">
    <name type="scientific">Vibrio mediterranei</name>
    <dbReference type="NCBI Taxonomy" id="689"/>
    <lineage>
        <taxon>Bacteria</taxon>
        <taxon>Pseudomonadati</taxon>
        <taxon>Pseudomonadota</taxon>
        <taxon>Gammaproteobacteria</taxon>
        <taxon>Vibrionales</taxon>
        <taxon>Vibrionaceae</taxon>
        <taxon>Vibrio</taxon>
    </lineage>
</organism>
<protein>
    <recommendedName>
        <fullName evidence="1">BIG2 domain-containing protein</fullName>
    </recommendedName>
</protein>
<dbReference type="AlphaFoldDB" id="A0AAN1FL73"/>
<dbReference type="KEGG" id="vsh:BSZ05_23095"/>
<evidence type="ECO:0000259" key="1">
    <source>
        <dbReference type="SMART" id="SM00635"/>
    </source>
</evidence>
<accession>A0AAN1FL73</accession>
<feature type="domain" description="BIG2" evidence="1">
    <location>
        <begin position="410"/>
        <end position="495"/>
    </location>
</feature>
<feature type="domain" description="BIG2" evidence="1">
    <location>
        <begin position="227"/>
        <end position="312"/>
    </location>
</feature>
<sequence length="555" mass="58599">MSPYRILTPAQIIFSFMTITLCLVLLTGCDSSNESLSNSPISDNEDFQLVVDSSKTLPIGFSSPMTATLVSNETGERKNVPGKISMSSSETSIVNIVGDKIHAKSTGEAEVTAAASYRGKTYRTVVTVQVTDALVDSLTILASKESIGIGATLQFNAIAQFDDGTSLDVTQQPSTLWRVSDTNKASIIADTGLLTALAPGEVYVELQGFANGISFSGSKQLTITDAEVVDLTITPSTSRLTSGMTLQYTATALYSDSTTNDVTSDVIWSIDTPEIATINASSGLLTVGPKSGKVTISASYTVGDSLFRHSVHAFVDNNDIAFSAFSISPGTVSIPILTTSKLSAIAVDENGNSYDVSSPSTWTLNSPTHASISTQGNLTVNEKVSSSPLEVTANYKGLAATARVSISESPIQQFAVSPQMLNLSIGLSKQLTANLVFESAQFLDFTSYSSLVWTSDDPSIASVTASGLVTAQAMGSTLVRVSGDYNGESFSDSVSVKVAPATVKNIIVTPTTHFINDLQTKKFNAKAILSDLREIDITDIPSISFGLHQIVRLQT</sequence>
<feature type="domain" description="BIG2" evidence="1">
    <location>
        <begin position="321"/>
        <end position="403"/>
    </location>
</feature>
<dbReference type="RefSeq" id="WP_161493995.1">
    <property type="nucleotide sequence ID" value="NZ_CP018309.1"/>
</dbReference>
<reference evidence="3" key="1">
    <citation type="submission" date="2016-12" db="EMBL/GenBank/DDBJ databases">
        <title>Comparative genomic analysis reveals the diversity, evolution, and environmental adaptation strategies of the genus Vibrio.</title>
        <authorList>
            <person name="Lin H."/>
            <person name="Wang X."/>
            <person name="Zhang X.-H."/>
        </authorList>
    </citation>
    <scope>NUCLEOTIDE SEQUENCE [LARGE SCALE GENOMIC DNA]</scope>
    <source>
        <strain evidence="3">QT6D1</strain>
    </source>
</reference>
<evidence type="ECO:0000313" key="2">
    <source>
        <dbReference type="EMBL" id="ASI92663.1"/>
    </source>
</evidence>
<dbReference type="EMBL" id="CP018309">
    <property type="protein sequence ID" value="ASI92663.1"/>
    <property type="molecule type" value="Genomic_DNA"/>
</dbReference>
<proteinExistence type="predicted"/>
<gene>
    <name evidence="2" type="ORF">BSZ05_23095</name>
</gene>
<dbReference type="Proteomes" id="UP000197092">
    <property type="component" value="Chromosome 2"/>
</dbReference>
<dbReference type="Pfam" id="PF02368">
    <property type="entry name" value="Big_2"/>
    <property type="match status" value="3"/>
</dbReference>
<dbReference type="InterPro" id="IPR003343">
    <property type="entry name" value="Big_2"/>
</dbReference>
<dbReference type="SUPFAM" id="SSF49373">
    <property type="entry name" value="Invasin/intimin cell-adhesion fragments"/>
    <property type="match status" value="1"/>
</dbReference>
<feature type="domain" description="BIG2" evidence="1">
    <location>
        <begin position="134"/>
        <end position="220"/>
    </location>
</feature>
<name>A0AAN1FL73_9VIBR</name>